<keyword evidence="1" id="KW-0175">Coiled coil</keyword>
<proteinExistence type="predicted"/>
<evidence type="ECO:0000313" key="4">
    <source>
        <dbReference type="Proteomes" id="UP000005627"/>
    </source>
</evidence>
<dbReference type="InterPro" id="IPR038919">
    <property type="entry name" value="STB2/STB2"/>
</dbReference>
<keyword evidence="4" id="KW-1185">Reference proteome</keyword>
<dbReference type="GeneID" id="11505232"/>
<evidence type="ECO:0000256" key="1">
    <source>
        <dbReference type="SAM" id="Coils"/>
    </source>
</evidence>
<feature type="coiled-coil region" evidence="1">
    <location>
        <begin position="639"/>
        <end position="694"/>
    </location>
</feature>
<protein>
    <recommendedName>
        <fullName evidence="2">STB6-like N-terminal domain-containing protein</fullName>
    </recommendedName>
</protein>
<gene>
    <name evidence="3" type="primary">TDEL0B07090</name>
    <name evidence="3" type="ORF">TDEL_0B07090</name>
</gene>
<dbReference type="Proteomes" id="UP000005627">
    <property type="component" value="Chromosome 2"/>
</dbReference>
<name>G8ZQE4_TORDE</name>
<feature type="domain" description="STB6-like N-terminal" evidence="2">
    <location>
        <begin position="31"/>
        <end position="167"/>
    </location>
</feature>
<dbReference type="InterPro" id="IPR059025">
    <property type="entry name" value="STB6_N"/>
</dbReference>
<dbReference type="PANTHER" id="PTHR31011">
    <property type="entry name" value="PROTEIN STB2-RELATED"/>
    <property type="match status" value="1"/>
</dbReference>
<dbReference type="InParanoid" id="G8ZQE4"/>
<sequence>MAVGDGRLDGRQRLNADSLMYRPLATEPLASFIFPDIGALHAIRLESYVNLNFQEIDVHGFEIYIVEQWAAERQISTVITSYTGNSQDTIHAVQIALPTDASKWPKALRMYYENLMTFAQPKDMPKGTLFITNLPSVPSNLNLLHVECGDVRVIWKNFEVNFNLKRLRCGGRSALLLCAPSKAAEDKFSQLYKISMSSAQRRQHLQVIDQESYTQVRTIDLTNRYHPVIELITLVQISLGYFRLFNHEKDGLLCEDTILAINQWWDKYGKLYLGMERPKNEGPVGPTTITALISLVLSCYFKFKVEDCVVSKDPFEESQFFNSIHIFQKKYGIVKGTGPLYLDDKTLEKLFKVCAKTSNTDIFKFKKVVKSTVQDIAGRGNPMHLSNEILTSDLDVLVKNIHGGSLGLLWKNKGRPRRRLRELHDHPGFCDIRYFRGNPDALLEKQAICFMEMKENGTDSQDSSDDPEKNFFDTGKLVRYTSSNSSASASSMVCNYDKNKYARNFGINKVYHEEYYRRHSVPFANDDTHELADEEVPSNHWRANCLYRSNSASQIQDVVEPWTLPFDPSLVKMARDLLKMKHKLEAQQRMDEMTEGCVDVSGKNSECHKSRVAFGDLMNELQGVYQDCTSRVGELDDKKQEVETKRTLLKGEMRELNSLSSKFQYDMRVIEGRMRDVEDSVNHFEAKLEAVQKSLIENGLGIGMAVDSLSDKAAFDRCISELVHARNTKYEGVCLKMFSKRFVRDIKEDVSKWGSWFFTKLFYGHGNTDNGIQ</sequence>
<reference evidence="3 4" key="1">
    <citation type="journal article" date="2011" name="Proc. Natl. Acad. Sci. U.S.A.">
        <title>Evolutionary erosion of yeast sex chromosomes by mating-type switching accidents.</title>
        <authorList>
            <person name="Gordon J.L."/>
            <person name="Armisen D."/>
            <person name="Proux-Wera E."/>
            <person name="Oheigeartaigh S.S."/>
            <person name="Byrne K.P."/>
            <person name="Wolfe K.H."/>
        </authorList>
    </citation>
    <scope>NUCLEOTIDE SEQUENCE [LARGE SCALE GENOMIC DNA]</scope>
    <source>
        <strain evidence="4">ATCC 10662 / CBS 1146 / NBRC 0425 / NCYC 2629 / NRRL Y-866</strain>
    </source>
</reference>
<dbReference type="HOGENOM" id="CLU_010065_0_0_1"/>
<evidence type="ECO:0000313" key="3">
    <source>
        <dbReference type="EMBL" id="CCE90838.1"/>
    </source>
</evidence>
<evidence type="ECO:0000259" key="2">
    <source>
        <dbReference type="Pfam" id="PF25995"/>
    </source>
</evidence>
<dbReference type="AlphaFoldDB" id="G8ZQE4"/>
<dbReference type="PANTHER" id="PTHR31011:SF2">
    <property type="entry name" value="PROTEIN STB2-RELATED"/>
    <property type="match status" value="1"/>
</dbReference>
<dbReference type="FunCoup" id="G8ZQE4">
    <property type="interactions" value="68"/>
</dbReference>
<organism evidence="3 4">
    <name type="scientific">Torulaspora delbrueckii</name>
    <name type="common">Yeast</name>
    <name type="synonym">Candida colliculosa</name>
    <dbReference type="NCBI Taxonomy" id="4950"/>
    <lineage>
        <taxon>Eukaryota</taxon>
        <taxon>Fungi</taxon>
        <taxon>Dikarya</taxon>
        <taxon>Ascomycota</taxon>
        <taxon>Saccharomycotina</taxon>
        <taxon>Saccharomycetes</taxon>
        <taxon>Saccharomycetales</taxon>
        <taxon>Saccharomycetaceae</taxon>
        <taxon>Torulaspora</taxon>
    </lineage>
</organism>
<dbReference type="STRING" id="1076872.G8ZQE4"/>
<dbReference type="eggNOG" id="ENOG502QT8Q">
    <property type="taxonomic scope" value="Eukaryota"/>
</dbReference>
<dbReference type="GO" id="GO:0070822">
    <property type="term" value="C:Sin3-type complex"/>
    <property type="evidence" value="ECO:0007669"/>
    <property type="project" value="TreeGrafter"/>
</dbReference>
<dbReference type="Pfam" id="PF25995">
    <property type="entry name" value="STB6_N"/>
    <property type="match status" value="1"/>
</dbReference>
<dbReference type="RefSeq" id="XP_003680049.1">
    <property type="nucleotide sequence ID" value="XM_003680001.1"/>
</dbReference>
<accession>G8ZQE4</accession>
<dbReference type="OrthoDB" id="19806at2759"/>
<dbReference type="EMBL" id="HE616743">
    <property type="protein sequence ID" value="CCE90838.1"/>
    <property type="molecule type" value="Genomic_DNA"/>
</dbReference>
<dbReference type="KEGG" id="tdl:TDEL_0B07090"/>